<protein>
    <submittedName>
        <fullName evidence="3">Recombinase family protein</fullName>
    </submittedName>
</protein>
<dbReference type="Gene3D" id="3.40.50.1390">
    <property type="entry name" value="Resolvase, N-terminal catalytic domain"/>
    <property type="match status" value="1"/>
</dbReference>
<dbReference type="Pfam" id="PF13408">
    <property type="entry name" value="Zn_ribbon_recom"/>
    <property type="match status" value="1"/>
</dbReference>
<dbReference type="GO" id="GO:0003677">
    <property type="term" value="F:DNA binding"/>
    <property type="evidence" value="ECO:0007669"/>
    <property type="project" value="InterPro"/>
</dbReference>
<dbReference type="InterPro" id="IPR038109">
    <property type="entry name" value="DNA_bind_recomb_sf"/>
</dbReference>
<reference evidence="3" key="1">
    <citation type="submission" date="2020-10" db="EMBL/GenBank/DDBJ databases">
        <authorList>
            <person name="Gilroy R."/>
        </authorList>
    </citation>
    <scope>NUCLEOTIDE SEQUENCE</scope>
    <source>
        <strain evidence="3">ChiSjej6B24-2974</strain>
    </source>
</reference>
<dbReference type="InterPro" id="IPR011109">
    <property type="entry name" value="DNA_bind_recombinase_dom"/>
</dbReference>
<comment type="caution">
    <text evidence="3">The sequence shown here is derived from an EMBL/GenBank/DDBJ whole genome shotgun (WGS) entry which is preliminary data.</text>
</comment>
<dbReference type="Gene3D" id="3.90.1750.20">
    <property type="entry name" value="Putative Large Serine Recombinase, Chain B, Domain 2"/>
    <property type="match status" value="1"/>
</dbReference>
<organism evidence="3 4">
    <name type="scientific">Candidatus Pullichristensenella stercorigallinarum</name>
    <dbReference type="NCBI Taxonomy" id="2840909"/>
    <lineage>
        <taxon>Bacteria</taxon>
        <taxon>Bacillati</taxon>
        <taxon>Bacillota</taxon>
        <taxon>Clostridia</taxon>
        <taxon>Candidatus Pullichristensenella</taxon>
    </lineage>
</organism>
<dbReference type="InterPro" id="IPR050639">
    <property type="entry name" value="SSR_resolvase"/>
</dbReference>
<dbReference type="GO" id="GO:0000150">
    <property type="term" value="F:DNA strand exchange activity"/>
    <property type="evidence" value="ECO:0007669"/>
    <property type="project" value="InterPro"/>
</dbReference>
<dbReference type="Pfam" id="PF07508">
    <property type="entry name" value="Recombinase"/>
    <property type="match status" value="1"/>
</dbReference>
<dbReference type="PANTHER" id="PTHR30461">
    <property type="entry name" value="DNA-INVERTASE FROM LAMBDOID PROPHAGE"/>
    <property type="match status" value="1"/>
</dbReference>
<evidence type="ECO:0000259" key="2">
    <source>
        <dbReference type="PROSITE" id="PS51737"/>
    </source>
</evidence>
<dbReference type="AlphaFoldDB" id="A0A9D0ZR91"/>
<dbReference type="SUPFAM" id="SSF53041">
    <property type="entry name" value="Resolvase-like"/>
    <property type="match status" value="1"/>
</dbReference>
<accession>A0A9D0ZR91</accession>
<gene>
    <name evidence="3" type="ORF">IAA52_12900</name>
</gene>
<name>A0A9D0ZR91_9FIRM</name>
<dbReference type="PROSITE" id="PS51737">
    <property type="entry name" value="RECOMBINASE_DNA_BIND"/>
    <property type="match status" value="1"/>
</dbReference>
<proteinExistence type="predicted"/>
<evidence type="ECO:0000256" key="1">
    <source>
        <dbReference type="SAM" id="Coils"/>
    </source>
</evidence>
<dbReference type="InterPro" id="IPR006119">
    <property type="entry name" value="Resolv_N"/>
</dbReference>
<dbReference type="CDD" id="cd00338">
    <property type="entry name" value="Ser_Recombinase"/>
    <property type="match status" value="1"/>
</dbReference>
<dbReference type="PANTHER" id="PTHR30461:SF23">
    <property type="entry name" value="DNA RECOMBINASE-RELATED"/>
    <property type="match status" value="1"/>
</dbReference>
<dbReference type="Pfam" id="PF00239">
    <property type="entry name" value="Resolvase"/>
    <property type="match status" value="1"/>
</dbReference>
<dbReference type="EMBL" id="DVFZ01000120">
    <property type="protein sequence ID" value="HIQ83984.1"/>
    <property type="molecule type" value="Genomic_DNA"/>
</dbReference>
<keyword evidence="1" id="KW-0175">Coiled coil</keyword>
<evidence type="ECO:0000313" key="3">
    <source>
        <dbReference type="EMBL" id="HIQ83984.1"/>
    </source>
</evidence>
<feature type="domain" description="Recombinase" evidence="2">
    <location>
        <begin position="168"/>
        <end position="284"/>
    </location>
</feature>
<evidence type="ECO:0000313" key="4">
    <source>
        <dbReference type="Proteomes" id="UP000824260"/>
    </source>
</evidence>
<dbReference type="Proteomes" id="UP000824260">
    <property type="component" value="Unassembled WGS sequence"/>
</dbReference>
<sequence length="562" mass="64904">MKRVLCLYRVSTKKQLDPSSDKTKADIPLQRKACKEFIDAHQDWVLCKEMYERGVSGYKVSADKRDAIVDIRAEALKKSFDILLVFLSDRLGRREDETPFVVEWFVRNGIEVWSVNEGQLKAESHEEKLLNYIRFWQANGESLKTSIRVSERHKQMVEDGIWRGGVCPYGYRLVFKGRIGKKNRQLLDLEVDPEKSAIVQEIFRLLCLCGYGTYRIANHLNAKYSDPEKIWTPRTIIAMLRNPIYTGRMRFKDTVTSTPLEELRIVSDEMFEFAERILKEHIPKKYALTKRGNFKEVSRSADAPLPAKTKTQVYGASLLSGLLYCAHCDHRLVGTYHTKINARGERVYRPVYRCYNGAVQAKNCSGQRTYSAARIEDAVLATVHQYFSTFSETIDEVWKEQAKAQLQRKRGLDVRNAQAELTKLQQRQNKLKEEAIKALTGESVYAPEMIQELLVSNTEAMNKAEAELQSAEKDRAELDAKLKELVRQYESIHDWAEVFDAAGVDEKKMILSRIIGKITVNRNYDITIYFFLTLDDFKHALVEEGRDNVEACEEPVRKRHFA</sequence>
<dbReference type="InterPro" id="IPR025827">
    <property type="entry name" value="Zn_ribbon_recom_dom"/>
</dbReference>
<feature type="coiled-coil region" evidence="1">
    <location>
        <begin position="414"/>
        <end position="488"/>
    </location>
</feature>
<dbReference type="InterPro" id="IPR036162">
    <property type="entry name" value="Resolvase-like_N_sf"/>
</dbReference>
<reference evidence="3" key="2">
    <citation type="journal article" date="2021" name="PeerJ">
        <title>Extensive microbial diversity within the chicken gut microbiome revealed by metagenomics and culture.</title>
        <authorList>
            <person name="Gilroy R."/>
            <person name="Ravi A."/>
            <person name="Getino M."/>
            <person name="Pursley I."/>
            <person name="Horton D.L."/>
            <person name="Alikhan N.F."/>
            <person name="Baker D."/>
            <person name="Gharbi K."/>
            <person name="Hall N."/>
            <person name="Watson M."/>
            <person name="Adriaenssens E.M."/>
            <person name="Foster-Nyarko E."/>
            <person name="Jarju S."/>
            <person name="Secka A."/>
            <person name="Antonio M."/>
            <person name="Oren A."/>
            <person name="Chaudhuri R.R."/>
            <person name="La Ragione R."/>
            <person name="Hildebrand F."/>
            <person name="Pallen M.J."/>
        </authorList>
    </citation>
    <scope>NUCLEOTIDE SEQUENCE</scope>
    <source>
        <strain evidence="3">ChiSjej6B24-2974</strain>
    </source>
</reference>
<dbReference type="SMART" id="SM00857">
    <property type="entry name" value="Resolvase"/>
    <property type="match status" value="1"/>
</dbReference>